<proteinExistence type="predicted"/>
<dbReference type="SUPFAM" id="SSF52540">
    <property type="entry name" value="P-loop containing nucleoside triphosphate hydrolases"/>
    <property type="match status" value="1"/>
</dbReference>
<gene>
    <name evidence="2" type="ORF">LCGC14_2790450</name>
</gene>
<protein>
    <recommendedName>
        <fullName evidence="1">AAA+ ATPase domain-containing protein</fullName>
    </recommendedName>
</protein>
<evidence type="ECO:0000313" key="2">
    <source>
        <dbReference type="EMBL" id="KKK83733.1"/>
    </source>
</evidence>
<sequence length="186" mass="21205">YLVTPELRDAVNVACALEKPLLIRGEPGTGKTVLAESIAENLDKQLLTWNIKSTTKAQEGLYVYDTVQRLNDARFGDRDISDIRPYIKLGPLGLALRAQQRVVLLIDEIDKADMEFPNDLLHELDRMSFAISETGEHFTAEYRPIVVITSNNEKELPDAFLRRCVFHYIVSVPMIYRQWLPMSIGK</sequence>
<dbReference type="GO" id="GO:0016887">
    <property type="term" value="F:ATP hydrolysis activity"/>
    <property type="evidence" value="ECO:0007669"/>
    <property type="project" value="InterPro"/>
</dbReference>
<feature type="non-terminal residue" evidence="2">
    <location>
        <position position="1"/>
    </location>
</feature>
<name>A0A0F8YQM0_9ZZZZ</name>
<dbReference type="InterPro" id="IPR003959">
    <property type="entry name" value="ATPase_AAA_core"/>
</dbReference>
<reference evidence="2" key="1">
    <citation type="journal article" date="2015" name="Nature">
        <title>Complex archaea that bridge the gap between prokaryotes and eukaryotes.</title>
        <authorList>
            <person name="Spang A."/>
            <person name="Saw J.H."/>
            <person name="Jorgensen S.L."/>
            <person name="Zaremba-Niedzwiedzka K."/>
            <person name="Martijn J."/>
            <person name="Lind A.E."/>
            <person name="van Eijk R."/>
            <person name="Schleper C."/>
            <person name="Guy L."/>
            <person name="Ettema T.J."/>
        </authorList>
    </citation>
    <scope>NUCLEOTIDE SEQUENCE</scope>
</reference>
<accession>A0A0F8YQM0</accession>
<organism evidence="2">
    <name type="scientific">marine sediment metagenome</name>
    <dbReference type="NCBI Taxonomy" id="412755"/>
    <lineage>
        <taxon>unclassified sequences</taxon>
        <taxon>metagenomes</taxon>
        <taxon>ecological metagenomes</taxon>
    </lineage>
</organism>
<evidence type="ECO:0000259" key="1">
    <source>
        <dbReference type="SMART" id="SM00382"/>
    </source>
</evidence>
<dbReference type="CDD" id="cd00009">
    <property type="entry name" value="AAA"/>
    <property type="match status" value="1"/>
</dbReference>
<dbReference type="InterPro" id="IPR050764">
    <property type="entry name" value="CbbQ/NirQ/NorQ/GpvN"/>
</dbReference>
<dbReference type="InterPro" id="IPR003593">
    <property type="entry name" value="AAA+_ATPase"/>
</dbReference>
<dbReference type="PANTHER" id="PTHR42759:SF1">
    <property type="entry name" value="MAGNESIUM-CHELATASE SUBUNIT CHLD"/>
    <property type="match status" value="1"/>
</dbReference>
<dbReference type="Gene3D" id="3.40.50.300">
    <property type="entry name" value="P-loop containing nucleotide triphosphate hydrolases"/>
    <property type="match status" value="1"/>
</dbReference>
<dbReference type="GO" id="GO:0005524">
    <property type="term" value="F:ATP binding"/>
    <property type="evidence" value="ECO:0007669"/>
    <property type="project" value="InterPro"/>
</dbReference>
<dbReference type="InterPro" id="IPR027417">
    <property type="entry name" value="P-loop_NTPase"/>
</dbReference>
<dbReference type="Pfam" id="PF00004">
    <property type="entry name" value="AAA"/>
    <property type="match status" value="1"/>
</dbReference>
<dbReference type="AlphaFoldDB" id="A0A0F8YQM0"/>
<dbReference type="EMBL" id="LAZR01052086">
    <property type="protein sequence ID" value="KKK83733.1"/>
    <property type="molecule type" value="Genomic_DNA"/>
</dbReference>
<dbReference type="PANTHER" id="PTHR42759">
    <property type="entry name" value="MOXR FAMILY PROTEIN"/>
    <property type="match status" value="1"/>
</dbReference>
<dbReference type="SMART" id="SM00382">
    <property type="entry name" value="AAA"/>
    <property type="match status" value="1"/>
</dbReference>
<feature type="domain" description="AAA+ ATPase" evidence="1">
    <location>
        <begin position="17"/>
        <end position="172"/>
    </location>
</feature>
<comment type="caution">
    <text evidence="2">The sequence shown here is derived from an EMBL/GenBank/DDBJ whole genome shotgun (WGS) entry which is preliminary data.</text>
</comment>